<dbReference type="AlphaFoldDB" id="A0A225WIW1"/>
<dbReference type="STRING" id="4795.A0A225WIW1"/>
<dbReference type="PROSITE" id="PS50994">
    <property type="entry name" value="INTEGRASE"/>
    <property type="match status" value="1"/>
</dbReference>
<evidence type="ECO:0000313" key="4">
    <source>
        <dbReference type="Proteomes" id="UP000198211"/>
    </source>
</evidence>
<evidence type="ECO:0000256" key="1">
    <source>
        <dbReference type="SAM" id="Phobius"/>
    </source>
</evidence>
<evidence type="ECO:0000313" key="3">
    <source>
        <dbReference type="EMBL" id="OWZ17651.1"/>
    </source>
</evidence>
<dbReference type="InterPro" id="IPR036397">
    <property type="entry name" value="RNaseH_sf"/>
</dbReference>
<feature type="transmembrane region" description="Helical" evidence="1">
    <location>
        <begin position="87"/>
        <end position="106"/>
    </location>
</feature>
<sequence>MPCKMVYCTGKCTYDLEPDQLEPLWFHTTLPSCRPFPFTLWNYYDYRKIEETCRKRAVVKYGRSNSLFGSGKRYRPSRNGLMQPMPLIFLFRTFSLVVVDAIGFLVTTPRKNKYRLAFADYFTLWVEAFSVKRLDTVTFMNLAIDEIVSRYGVPKRLLSDRVTNFILNLAMSFYQPLGIKKLFRAAYHPQTQGLVERFNGTLFGHANDPLWKRPLLPLDLALLNTRDDWKSSEVAVYRRKRFCLGGTLVESSNSNRRKPKVVMREKIKDHVAVTFEVGKIVRVYQYFHALVAIPSYPDGIVTVNGNRLKQFEDE</sequence>
<dbReference type="InterPro" id="IPR050951">
    <property type="entry name" value="Retrovirus_Pol_polyprotein"/>
</dbReference>
<dbReference type="Proteomes" id="UP000198211">
    <property type="component" value="Unassembled WGS sequence"/>
</dbReference>
<dbReference type="InterPro" id="IPR001584">
    <property type="entry name" value="Integrase_cat-core"/>
</dbReference>
<dbReference type="SUPFAM" id="SSF53098">
    <property type="entry name" value="Ribonuclease H-like"/>
    <property type="match status" value="1"/>
</dbReference>
<keyword evidence="4" id="KW-1185">Reference proteome</keyword>
<reference evidence="4" key="1">
    <citation type="submission" date="2017-03" db="EMBL/GenBank/DDBJ databases">
        <title>Phytopthora megakarya and P. palmivora, two closely related causual agents of cacao black pod achieved similar genome size and gene model numbers by different mechanisms.</title>
        <authorList>
            <person name="Ali S."/>
            <person name="Shao J."/>
            <person name="Larry D.J."/>
            <person name="Kronmiller B."/>
            <person name="Shen D."/>
            <person name="Strem M.D."/>
            <person name="Melnick R.L."/>
            <person name="Guiltinan M.J."/>
            <person name="Tyler B.M."/>
            <person name="Meinhardt L.W."/>
            <person name="Bailey B.A."/>
        </authorList>
    </citation>
    <scope>NUCLEOTIDE SEQUENCE [LARGE SCALE GENOMIC DNA]</scope>
    <source>
        <strain evidence="4">zdho120</strain>
    </source>
</reference>
<keyword evidence="1" id="KW-1133">Transmembrane helix</keyword>
<proteinExistence type="predicted"/>
<dbReference type="OrthoDB" id="441971at2759"/>
<accession>A0A225WIW1</accession>
<keyword evidence="1" id="KW-0812">Transmembrane</keyword>
<protein>
    <recommendedName>
        <fullName evidence="2">Integrase catalytic domain-containing protein</fullName>
    </recommendedName>
</protein>
<name>A0A225WIW1_9STRA</name>
<gene>
    <name evidence="3" type="ORF">PHMEG_0008378</name>
</gene>
<comment type="caution">
    <text evidence="3">The sequence shown here is derived from an EMBL/GenBank/DDBJ whole genome shotgun (WGS) entry which is preliminary data.</text>
</comment>
<organism evidence="3 4">
    <name type="scientific">Phytophthora megakarya</name>
    <dbReference type="NCBI Taxonomy" id="4795"/>
    <lineage>
        <taxon>Eukaryota</taxon>
        <taxon>Sar</taxon>
        <taxon>Stramenopiles</taxon>
        <taxon>Oomycota</taxon>
        <taxon>Peronosporomycetes</taxon>
        <taxon>Peronosporales</taxon>
        <taxon>Peronosporaceae</taxon>
        <taxon>Phytophthora</taxon>
    </lineage>
</organism>
<dbReference type="Gene3D" id="3.30.420.10">
    <property type="entry name" value="Ribonuclease H-like superfamily/Ribonuclease H"/>
    <property type="match status" value="1"/>
</dbReference>
<dbReference type="InterPro" id="IPR012337">
    <property type="entry name" value="RNaseH-like_sf"/>
</dbReference>
<feature type="domain" description="Integrase catalytic" evidence="2">
    <location>
        <begin position="82"/>
        <end position="202"/>
    </location>
</feature>
<dbReference type="GO" id="GO:0003676">
    <property type="term" value="F:nucleic acid binding"/>
    <property type="evidence" value="ECO:0007669"/>
    <property type="project" value="InterPro"/>
</dbReference>
<evidence type="ECO:0000259" key="2">
    <source>
        <dbReference type="PROSITE" id="PS50994"/>
    </source>
</evidence>
<dbReference type="GO" id="GO:0015074">
    <property type="term" value="P:DNA integration"/>
    <property type="evidence" value="ECO:0007669"/>
    <property type="project" value="InterPro"/>
</dbReference>
<dbReference type="PANTHER" id="PTHR37984">
    <property type="entry name" value="PROTEIN CBG26694"/>
    <property type="match status" value="1"/>
</dbReference>
<dbReference type="PANTHER" id="PTHR37984:SF5">
    <property type="entry name" value="PROTEIN NYNRIN-LIKE"/>
    <property type="match status" value="1"/>
</dbReference>
<dbReference type="EMBL" id="NBNE01000718">
    <property type="protein sequence ID" value="OWZ17651.1"/>
    <property type="molecule type" value="Genomic_DNA"/>
</dbReference>
<keyword evidence="1" id="KW-0472">Membrane</keyword>